<dbReference type="SUPFAM" id="SSF161098">
    <property type="entry name" value="MetI-like"/>
    <property type="match status" value="1"/>
</dbReference>
<dbReference type="Pfam" id="PF00528">
    <property type="entry name" value="BPD_transp_1"/>
    <property type="match status" value="1"/>
</dbReference>
<evidence type="ECO:0000256" key="4">
    <source>
        <dbReference type="ARBA" id="ARBA00022692"/>
    </source>
</evidence>
<evidence type="ECO:0000256" key="8">
    <source>
        <dbReference type="ARBA" id="ARBA00023136"/>
    </source>
</evidence>
<evidence type="ECO:0000313" key="11">
    <source>
        <dbReference type="EMBL" id="MFC3205376.1"/>
    </source>
</evidence>
<keyword evidence="3" id="KW-1003">Cell membrane</keyword>
<protein>
    <submittedName>
        <fullName evidence="11">ABC transporter permease</fullName>
    </submittedName>
</protein>
<organism evidence="11 12">
    <name type="scientific">Aquamicrobium soli</name>
    <dbReference type="NCBI Taxonomy" id="1811518"/>
    <lineage>
        <taxon>Bacteria</taxon>
        <taxon>Pseudomonadati</taxon>
        <taxon>Pseudomonadota</taxon>
        <taxon>Alphaproteobacteria</taxon>
        <taxon>Hyphomicrobiales</taxon>
        <taxon>Phyllobacteriaceae</taxon>
        <taxon>Aquamicrobium</taxon>
    </lineage>
</organism>
<dbReference type="Proteomes" id="UP001595583">
    <property type="component" value="Unassembled WGS sequence"/>
</dbReference>
<reference evidence="12" key="1">
    <citation type="journal article" date="2019" name="Int. J. Syst. Evol. Microbiol.">
        <title>The Global Catalogue of Microorganisms (GCM) 10K type strain sequencing project: providing services to taxonomists for standard genome sequencing and annotation.</title>
        <authorList>
            <consortium name="The Broad Institute Genomics Platform"/>
            <consortium name="The Broad Institute Genome Sequencing Center for Infectious Disease"/>
            <person name="Wu L."/>
            <person name="Ma J."/>
        </authorList>
    </citation>
    <scope>NUCLEOTIDE SEQUENCE [LARGE SCALE GENOMIC DNA]</scope>
    <source>
        <strain evidence="12">KCTC 52165</strain>
    </source>
</reference>
<feature type="domain" description="ABC transmembrane type-1" evidence="10">
    <location>
        <begin position="90"/>
        <end position="279"/>
    </location>
</feature>
<evidence type="ECO:0000256" key="5">
    <source>
        <dbReference type="ARBA" id="ARBA00022856"/>
    </source>
</evidence>
<comment type="subcellular location">
    <subcellularLocation>
        <location evidence="1 9">Cell membrane</location>
        <topology evidence="1 9">Multi-pass membrane protein</topology>
    </subcellularLocation>
</comment>
<keyword evidence="2 9" id="KW-0813">Transport</keyword>
<keyword evidence="5" id="KW-0571">Peptide transport</keyword>
<keyword evidence="12" id="KW-1185">Reference proteome</keyword>
<dbReference type="InterPro" id="IPR050366">
    <property type="entry name" value="BP-dependent_transpt_permease"/>
</dbReference>
<sequence length="293" mass="31385">MIEGTLDIAPIAAPARAGALKRLMRHRLAVAALIVLAILVIGSAGAPWLAPFDPEELDIANRYAAPFTAGHILGTDDLGRDVLTRLMYAGQISLSVGIAAMLVTVVIGFSIGAFAAYYSGWIGTLLMRLTDIMLCFPSVFLLLFVAAFVTPSLTSMSLMIGLTCWMEIARIVYSQILVLKSADFIAAAQMVGAPSWRIILRQILPNTLSPVLVAATLNTANAILLESYISFLGYGIQPPAASWGNMLTNAQSDFQVDPWLAVFPGIAITLAVSSFNFLGDGLRDALDPKIRDR</sequence>
<keyword evidence="4 9" id="KW-0812">Transmembrane</keyword>
<comment type="similarity">
    <text evidence="9">Belongs to the binding-protein-dependent transport system permease family.</text>
</comment>
<keyword evidence="7 9" id="KW-1133">Transmembrane helix</keyword>
<evidence type="ECO:0000256" key="2">
    <source>
        <dbReference type="ARBA" id="ARBA00022448"/>
    </source>
</evidence>
<evidence type="ECO:0000256" key="3">
    <source>
        <dbReference type="ARBA" id="ARBA00022475"/>
    </source>
</evidence>
<evidence type="ECO:0000256" key="7">
    <source>
        <dbReference type="ARBA" id="ARBA00022989"/>
    </source>
</evidence>
<evidence type="ECO:0000313" key="12">
    <source>
        <dbReference type="Proteomes" id="UP001595583"/>
    </source>
</evidence>
<dbReference type="InterPro" id="IPR035906">
    <property type="entry name" value="MetI-like_sf"/>
</dbReference>
<keyword evidence="8 9" id="KW-0472">Membrane</keyword>
<dbReference type="Gene3D" id="1.10.3720.10">
    <property type="entry name" value="MetI-like"/>
    <property type="match status" value="1"/>
</dbReference>
<feature type="transmembrane region" description="Helical" evidence="9">
    <location>
        <begin position="211"/>
        <end position="236"/>
    </location>
</feature>
<comment type="caution">
    <text evidence="11">The sequence shown here is derived from an EMBL/GenBank/DDBJ whole genome shotgun (WGS) entry which is preliminary data.</text>
</comment>
<feature type="transmembrane region" description="Helical" evidence="9">
    <location>
        <begin position="256"/>
        <end position="279"/>
    </location>
</feature>
<dbReference type="PANTHER" id="PTHR43386">
    <property type="entry name" value="OLIGOPEPTIDE TRANSPORT SYSTEM PERMEASE PROTEIN APPC"/>
    <property type="match status" value="1"/>
</dbReference>
<feature type="transmembrane region" description="Helical" evidence="9">
    <location>
        <begin position="28"/>
        <end position="50"/>
    </location>
</feature>
<evidence type="ECO:0000256" key="6">
    <source>
        <dbReference type="ARBA" id="ARBA00022927"/>
    </source>
</evidence>
<keyword evidence="6" id="KW-0653">Protein transport</keyword>
<dbReference type="RefSeq" id="WP_378218793.1">
    <property type="nucleotide sequence ID" value="NZ_JBHRTK010000004.1"/>
</dbReference>
<feature type="transmembrane region" description="Helical" evidence="9">
    <location>
        <begin position="92"/>
        <end position="117"/>
    </location>
</feature>
<evidence type="ECO:0000256" key="1">
    <source>
        <dbReference type="ARBA" id="ARBA00004651"/>
    </source>
</evidence>
<dbReference type="Pfam" id="PF12911">
    <property type="entry name" value="OppC_N"/>
    <property type="match status" value="1"/>
</dbReference>
<evidence type="ECO:0000256" key="9">
    <source>
        <dbReference type="RuleBase" id="RU363032"/>
    </source>
</evidence>
<dbReference type="CDD" id="cd06261">
    <property type="entry name" value="TM_PBP2"/>
    <property type="match status" value="1"/>
</dbReference>
<proteinExistence type="inferred from homology"/>
<name>A0ABV7K8R6_9HYPH</name>
<evidence type="ECO:0000259" key="10">
    <source>
        <dbReference type="PROSITE" id="PS50928"/>
    </source>
</evidence>
<gene>
    <name evidence="11" type="ORF">ACFOHJ_04060</name>
</gene>
<dbReference type="EMBL" id="JBHRTK010000004">
    <property type="protein sequence ID" value="MFC3205376.1"/>
    <property type="molecule type" value="Genomic_DNA"/>
</dbReference>
<accession>A0ABV7K8R6</accession>
<dbReference type="PROSITE" id="PS50928">
    <property type="entry name" value="ABC_TM1"/>
    <property type="match status" value="1"/>
</dbReference>
<dbReference type="PANTHER" id="PTHR43386:SF1">
    <property type="entry name" value="D,D-DIPEPTIDE TRANSPORT SYSTEM PERMEASE PROTEIN DDPC-RELATED"/>
    <property type="match status" value="1"/>
</dbReference>
<dbReference type="InterPro" id="IPR025966">
    <property type="entry name" value="OppC_N"/>
</dbReference>
<dbReference type="InterPro" id="IPR000515">
    <property type="entry name" value="MetI-like"/>
</dbReference>